<dbReference type="GeneID" id="66609220"/>
<keyword evidence="1" id="KW-0472">Membrane</keyword>
<dbReference type="AlphaFoldDB" id="A0AB38W881"/>
<keyword evidence="1" id="KW-1133">Transmembrane helix</keyword>
<dbReference type="RefSeq" id="WP_017532751.1">
    <property type="nucleotide sequence ID" value="NZ_CP017327.1"/>
</dbReference>
<organism evidence="2 3">
    <name type="scientific">Mycoplasmoides pneumoniae</name>
    <name type="common">Mycoplasma pneumoniae</name>
    <dbReference type="NCBI Taxonomy" id="2104"/>
    <lineage>
        <taxon>Bacteria</taxon>
        <taxon>Bacillati</taxon>
        <taxon>Mycoplasmatota</taxon>
        <taxon>Mycoplasmoidales</taxon>
        <taxon>Mycoplasmoidaceae</taxon>
        <taxon>Mycoplasmoides</taxon>
    </lineage>
</organism>
<evidence type="ECO:0000256" key="1">
    <source>
        <dbReference type="SAM" id="Phobius"/>
    </source>
</evidence>
<reference evidence="2 3" key="1">
    <citation type="submission" date="2019-01" db="EMBL/GenBank/DDBJ databases">
        <authorList>
            <consortium name="Pathogen Informatics"/>
        </authorList>
    </citation>
    <scope>NUCLEOTIDE SEQUENCE [LARGE SCALE GENOMIC DNA]</scope>
    <source>
        <strain evidence="2 3">NCTC10119</strain>
    </source>
</reference>
<feature type="transmembrane region" description="Helical" evidence="1">
    <location>
        <begin position="37"/>
        <end position="60"/>
    </location>
</feature>
<feature type="transmembrane region" description="Helical" evidence="1">
    <location>
        <begin position="81"/>
        <end position="104"/>
    </location>
</feature>
<gene>
    <name evidence="2" type="ORF">NCTC10119_00644</name>
</gene>
<dbReference type="EMBL" id="LR214945">
    <property type="protein sequence ID" value="VEU57371.1"/>
    <property type="molecule type" value="Genomic_DNA"/>
</dbReference>
<evidence type="ECO:0000313" key="3">
    <source>
        <dbReference type="Proteomes" id="UP000289557"/>
    </source>
</evidence>
<feature type="transmembrane region" description="Helical" evidence="1">
    <location>
        <begin position="116"/>
        <end position="143"/>
    </location>
</feature>
<protein>
    <submittedName>
        <fullName evidence="2">Uncharacterized protein</fullName>
    </submittedName>
</protein>
<keyword evidence="1" id="KW-0812">Transmembrane</keyword>
<name>A0AB38W881_MYCPM</name>
<accession>A0AB38W881</accession>
<proteinExistence type="predicted"/>
<sequence>MVSFFDIYTKASIVEAVRFSFLNTFQLKELGLPIKEIAVPLGTLVFLFVVIITLIPLLIIGNLIWTNLRLIERENTQQYQLVFGYSLIVSDIVGFAIVFFGAILGTNLKSVELFIALGWMMMLGSLIALGTTVNLVSSIYLYIKLALKR</sequence>
<evidence type="ECO:0000313" key="2">
    <source>
        <dbReference type="EMBL" id="VEU57371.1"/>
    </source>
</evidence>
<dbReference type="Proteomes" id="UP000289557">
    <property type="component" value="Chromosome"/>
</dbReference>